<dbReference type="InterPro" id="IPR011006">
    <property type="entry name" value="CheY-like_superfamily"/>
</dbReference>
<name>A0A0S6W8Y5_VECG1</name>
<dbReference type="InterPro" id="IPR008248">
    <property type="entry name" value="CheB-like"/>
</dbReference>
<feature type="domain" description="Response regulatory" evidence="8">
    <location>
        <begin position="3"/>
        <end position="120"/>
    </location>
</feature>
<dbReference type="InterPro" id="IPR000673">
    <property type="entry name" value="Sig_transdc_resp-reg_Me-estase"/>
</dbReference>
<dbReference type="GO" id="GO:0008984">
    <property type="term" value="F:protein-glutamate methylesterase activity"/>
    <property type="evidence" value="ECO:0007669"/>
    <property type="project" value="UniProtKB-UniRule"/>
</dbReference>
<sequence length="367" mass="39871">MIKVLVVDDSTLMVKLLSDMINRDPELQVIGTASHGYEALQKTKTLRPDVITMDVNMPRMDGLKAVEHIMSVAPTPIVMISSLTQKGAAITLQALNLGAIDFVPKPSGYISLDIEELTTEIVAKIKLASKIRVVRTVKQSFPGSSQSKEAKKLLTKRTETAFESALRYTLSQISPASLRYEKVVTIGCSTGGPQALNEILRHFPLDFAAPILIVQHMPEKFTEKLAELLNSRIKLEVVEAKEGMKLQKGLVYIAPGAYHMKVRPERTISLLSKDPTLSLPCPSVDILMQSVAEVFGKEAIGVILTGMGNDGVMGMNAIKDAHGATIAQDEETSLVFGMPKMAIESGCIDSIAPLEKIADEVMELVGM</sequence>
<dbReference type="GO" id="GO:0005737">
    <property type="term" value="C:cytoplasm"/>
    <property type="evidence" value="ECO:0007669"/>
    <property type="project" value="UniProtKB-SubCell"/>
</dbReference>
<dbReference type="CDD" id="cd16432">
    <property type="entry name" value="CheB_Rec"/>
    <property type="match status" value="1"/>
</dbReference>
<evidence type="ECO:0000313" key="11">
    <source>
        <dbReference type="Proteomes" id="UP000030661"/>
    </source>
</evidence>
<dbReference type="SMART" id="SM00448">
    <property type="entry name" value="REC"/>
    <property type="match status" value="1"/>
</dbReference>
<gene>
    <name evidence="5" type="primary">cheB</name>
    <name evidence="10" type="ORF">U27_01690</name>
</gene>
<comment type="PTM">
    <text evidence="5">Phosphorylated by CheA. Phosphorylation of the N-terminal regulatory domain activates the methylesterase activity.</text>
</comment>
<comment type="function">
    <text evidence="5">Involved in chemotaxis. Part of a chemotaxis signal transduction system that modulates chemotaxis in response to various stimuli. Catalyzes the demethylation of specific methylglutamate residues introduced into the chemoreceptors (methyl-accepting chemotaxis proteins or MCP) by CheR. Also mediates the irreversible deamidation of specific glutamine residues to glutamic acid.</text>
</comment>
<dbReference type="HOGENOM" id="CLU_000445_51_0_0"/>
<dbReference type="NCBIfam" id="NF001965">
    <property type="entry name" value="PRK00742.1"/>
    <property type="match status" value="1"/>
</dbReference>
<comment type="catalytic activity">
    <reaction evidence="4 5">
        <text>[protein]-L-glutamate 5-O-methyl ester + H2O = L-glutamyl-[protein] + methanol + H(+)</text>
        <dbReference type="Rhea" id="RHEA:23236"/>
        <dbReference type="Rhea" id="RHEA-COMP:10208"/>
        <dbReference type="Rhea" id="RHEA-COMP:10311"/>
        <dbReference type="ChEBI" id="CHEBI:15377"/>
        <dbReference type="ChEBI" id="CHEBI:15378"/>
        <dbReference type="ChEBI" id="CHEBI:17790"/>
        <dbReference type="ChEBI" id="CHEBI:29973"/>
        <dbReference type="ChEBI" id="CHEBI:82795"/>
        <dbReference type="EC" id="3.1.1.61"/>
    </reaction>
</comment>
<feature type="active site" evidence="5 6">
    <location>
        <position position="216"/>
    </location>
</feature>
<keyword evidence="11" id="KW-1185">Reference proteome</keyword>
<dbReference type="GO" id="GO:0000156">
    <property type="term" value="F:phosphorelay response regulator activity"/>
    <property type="evidence" value="ECO:0007669"/>
    <property type="project" value="InterPro"/>
</dbReference>
<dbReference type="PIRSF" id="PIRSF000876">
    <property type="entry name" value="RR_chemtxs_CheB"/>
    <property type="match status" value="1"/>
</dbReference>
<dbReference type="InterPro" id="IPR001789">
    <property type="entry name" value="Sig_transdc_resp-reg_receiver"/>
</dbReference>
<feature type="active site" evidence="5 6">
    <location>
        <position position="310"/>
    </location>
</feature>
<dbReference type="Proteomes" id="UP000030661">
    <property type="component" value="Unassembled WGS sequence"/>
</dbReference>
<dbReference type="Pfam" id="PF01339">
    <property type="entry name" value="CheB_methylest"/>
    <property type="match status" value="1"/>
</dbReference>
<dbReference type="EC" id="3.5.1.44" evidence="5"/>
<dbReference type="CDD" id="cd17541">
    <property type="entry name" value="REC_CheB-like"/>
    <property type="match status" value="1"/>
</dbReference>
<comment type="similarity">
    <text evidence="5">Belongs to the CheB family.</text>
</comment>
<evidence type="ECO:0000256" key="6">
    <source>
        <dbReference type="PROSITE-ProRule" id="PRU00050"/>
    </source>
</evidence>
<dbReference type="PANTHER" id="PTHR42872:SF6">
    <property type="entry name" value="PROTEIN-GLUTAMATE METHYLESTERASE_PROTEIN-GLUTAMINE GLUTAMINASE"/>
    <property type="match status" value="1"/>
</dbReference>
<comment type="domain">
    <text evidence="5">Contains a C-terminal catalytic domain, and an N-terminal region which modulates catalytic activity.</text>
</comment>
<accession>A0A0S6W8Y5</accession>
<dbReference type="Gene3D" id="3.40.50.2300">
    <property type="match status" value="1"/>
</dbReference>
<dbReference type="SUPFAM" id="SSF52738">
    <property type="entry name" value="Methylesterase CheB, C-terminal domain"/>
    <property type="match status" value="1"/>
</dbReference>
<dbReference type="AlphaFoldDB" id="A0A0S6W8Y5"/>
<feature type="domain" description="CheB-type methylesterase" evidence="9">
    <location>
        <begin position="175"/>
        <end position="367"/>
    </location>
</feature>
<dbReference type="Gene3D" id="3.40.50.180">
    <property type="entry name" value="Methylesterase CheB, C-terminal domain"/>
    <property type="match status" value="1"/>
</dbReference>
<dbReference type="SUPFAM" id="SSF52172">
    <property type="entry name" value="CheY-like"/>
    <property type="match status" value="1"/>
</dbReference>
<dbReference type="NCBIfam" id="NF009206">
    <property type="entry name" value="PRK12555.1"/>
    <property type="match status" value="1"/>
</dbReference>
<evidence type="ECO:0000256" key="7">
    <source>
        <dbReference type="PROSITE-ProRule" id="PRU00169"/>
    </source>
</evidence>
<dbReference type="GO" id="GO:0050568">
    <property type="term" value="F:protein-glutamine glutaminase activity"/>
    <property type="evidence" value="ECO:0007669"/>
    <property type="project" value="UniProtKB-UniRule"/>
</dbReference>
<dbReference type="PROSITE" id="PS50122">
    <property type="entry name" value="CHEB"/>
    <property type="match status" value="1"/>
</dbReference>
<evidence type="ECO:0000256" key="4">
    <source>
        <dbReference type="ARBA" id="ARBA00048267"/>
    </source>
</evidence>
<keyword evidence="3 5" id="KW-0378">Hydrolase</keyword>
<dbReference type="PROSITE" id="PS50110">
    <property type="entry name" value="RESPONSE_REGULATORY"/>
    <property type="match status" value="1"/>
</dbReference>
<protein>
    <recommendedName>
        <fullName evidence="5">Protein-glutamate methylesterase/protein-glutamine glutaminase</fullName>
        <ecNumber evidence="5">3.1.1.61</ecNumber>
        <ecNumber evidence="5">3.5.1.44</ecNumber>
    </recommendedName>
</protein>
<comment type="subcellular location">
    <subcellularLocation>
        <location evidence="5">Cytoplasm</location>
    </subcellularLocation>
</comment>
<comment type="catalytic activity">
    <reaction evidence="5">
        <text>L-glutaminyl-[protein] + H2O = L-glutamyl-[protein] + NH4(+)</text>
        <dbReference type="Rhea" id="RHEA:16441"/>
        <dbReference type="Rhea" id="RHEA-COMP:10207"/>
        <dbReference type="Rhea" id="RHEA-COMP:10208"/>
        <dbReference type="ChEBI" id="CHEBI:15377"/>
        <dbReference type="ChEBI" id="CHEBI:28938"/>
        <dbReference type="ChEBI" id="CHEBI:29973"/>
        <dbReference type="ChEBI" id="CHEBI:30011"/>
        <dbReference type="EC" id="3.5.1.44"/>
    </reaction>
</comment>
<keyword evidence="2 5" id="KW-0145">Chemotaxis</keyword>
<keyword evidence="1 5" id="KW-0963">Cytoplasm</keyword>
<evidence type="ECO:0000256" key="2">
    <source>
        <dbReference type="ARBA" id="ARBA00022500"/>
    </source>
</evidence>
<evidence type="ECO:0000256" key="1">
    <source>
        <dbReference type="ARBA" id="ARBA00022490"/>
    </source>
</evidence>
<evidence type="ECO:0000256" key="5">
    <source>
        <dbReference type="HAMAP-Rule" id="MF_00099"/>
    </source>
</evidence>
<keyword evidence="5 7" id="KW-0597">Phosphoprotein</keyword>
<dbReference type="Pfam" id="PF00072">
    <property type="entry name" value="Response_reg"/>
    <property type="match status" value="1"/>
</dbReference>
<dbReference type="HAMAP" id="MF_00099">
    <property type="entry name" value="CheB_chemtxs"/>
    <property type="match status" value="1"/>
</dbReference>
<evidence type="ECO:0000259" key="9">
    <source>
        <dbReference type="PROSITE" id="PS50122"/>
    </source>
</evidence>
<dbReference type="EC" id="3.1.1.61" evidence="5"/>
<dbReference type="eggNOG" id="COG2201">
    <property type="taxonomic scope" value="Bacteria"/>
</dbReference>
<proteinExistence type="inferred from homology"/>
<feature type="modified residue" description="4-aspartylphosphate" evidence="5 7">
    <location>
        <position position="54"/>
    </location>
</feature>
<evidence type="ECO:0000313" key="10">
    <source>
        <dbReference type="EMBL" id="GAK54859.1"/>
    </source>
</evidence>
<dbReference type="InterPro" id="IPR035909">
    <property type="entry name" value="CheB_C"/>
</dbReference>
<feature type="active site" evidence="5 6">
    <location>
        <position position="189"/>
    </location>
</feature>
<dbReference type="GO" id="GO:0006935">
    <property type="term" value="P:chemotaxis"/>
    <property type="evidence" value="ECO:0007669"/>
    <property type="project" value="UniProtKB-UniRule"/>
</dbReference>
<reference evidence="10" key="1">
    <citation type="journal article" date="2015" name="PeerJ">
        <title>First genomic representation of candidate bacterial phylum KSB3 points to enhanced environmental sensing as a trigger of wastewater bulking.</title>
        <authorList>
            <person name="Sekiguchi Y."/>
            <person name="Ohashi A."/>
            <person name="Parks D.H."/>
            <person name="Yamauchi T."/>
            <person name="Tyson G.W."/>
            <person name="Hugenholtz P."/>
        </authorList>
    </citation>
    <scope>NUCLEOTIDE SEQUENCE [LARGE SCALE GENOMIC DNA]</scope>
</reference>
<dbReference type="EMBL" id="DF820463">
    <property type="protein sequence ID" value="GAK54859.1"/>
    <property type="molecule type" value="Genomic_DNA"/>
</dbReference>
<dbReference type="PANTHER" id="PTHR42872">
    <property type="entry name" value="PROTEIN-GLUTAMATE METHYLESTERASE/PROTEIN-GLUTAMINE GLUTAMINASE"/>
    <property type="match status" value="1"/>
</dbReference>
<organism evidence="10">
    <name type="scientific">Vecturithrix granuli</name>
    <dbReference type="NCBI Taxonomy" id="1499967"/>
    <lineage>
        <taxon>Bacteria</taxon>
        <taxon>Candidatus Moduliflexota</taxon>
        <taxon>Candidatus Vecturitrichia</taxon>
        <taxon>Candidatus Vecturitrichales</taxon>
        <taxon>Candidatus Vecturitrichaceae</taxon>
        <taxon>Candidatus Vecturithrix</taxon>
    </lineage>
</organism>
<evidence type="ECO:0000259" key="8">
    <source>
        <dbReference type="PROSITE" id="PS50110"/>
    </source>
</evidence>
<dbReference type="STRING" id="1499967.U27_01690"/>
<evidence type="ECO:0000256" key="3">
    <source>
        <dbReference type="ARBA" id="ARBA00022801"/>
    </source>
</evidence>